<evidence type="ECO:0000313" key="2">
    <source>
        <dbReference type="Proteomes" id="UP000774326"/>
    </source>
</evidence>
<organism evidence="1 2">
    <name type="scientific">Wickerhamomyces pijperi</name>
    <name type="common">Yeast</name>
    <name type="synonym">Pichia pijperi</name>
    <dbReference type="NCBI Taxonomy" id="599730"/>
    <lineage>
        <taxon>Eukaryota</taxon>
        <taxon>Fungi</taxon>
        <taxon>Dikarya</taxon>
        <taxon>Ascomycota</taxon>
        <taxon>Saccharomycotina</taxon>
        <taxon>Saccharomycetes</taxon>
        <taxon>Phaffomycetales</taxon>
        <taxon>Wickerhamomycetaceae</taxon>
        <taxon>Wickerhamomyces</taxon>
    </lineage>
</organism>
<accession>A0A9P8TS41</accession>
<dbReference type="Proteomes" id="UP000774326">
    <property type="component" value="Unassembled WGS sequence"/>
</dbReference>
<dbReference type="EMBL" id="JAEUBG010000192">
    <property type="protein sequence ID" value="KAH3688715.1"/>
    <property type="molecule type" value="Genomic_DNA"/>
</dbReference>
<reference evidence="1" key="2">
    <citation type="submission" date="2021-01" db="EMBL/GenBank/DDBJ databases">
        <authorList>
            <person name="Schikora-Tamarit M.A."/>
        </authorList>
    </citation>
    <scope>NUCLEOTIDE SEQUENCE</scope>
    <source>
        <strain evidence="1">CBS2887</strain>
    </source>
</reference>
<comment type="caution">
    <text evidence="1">The sequence shown here is derived from an EMBL/GenBank/DDBJ whole genome shotgun (WGS) entry which is preliminary data.</text>
</comment>
<evidence type="ECO:0000313" key="1">
    <source>
        <dbReference type="EMBL" id="KAH3688715.1"/>
    </source>
</evidence>
<keyword evidence="2" id="KW-1185">Reference proteome</keyword>
<gene>
    <name evidence="1" type="ORF">WICPIJ_000315</name>
</gene>
<protein>
    <submittedName>
        <fullName evidence="1">Uncharacterized protein</fullName>
    </submittedName>
</protein>
<proteinExistence type="predicted"/>
<dbReference type="AlphaFoldDB" id="A0A9P8TS41"/>
<name>A0A9P8TS41_WICPI</name>
<sequence>MFLAKPTPNPPTLKTQVKLNNKLTPCHLPNSLDNCLYSSEPSSYFNLSSFKALVFGNNQIELANPETAPIAKALKPAVVKANGEVKPMKIGAMA</sequence>
<reference evidence="1" key="1">
    <citation type="journal article" date="2021" name="Open Biol.">
        <title>Shared evolutionary footprints suggest mitochondrial oxidative damage underlies multiple complex I losses in fungi.</title>
        <authorList>
            <person name="Schikora-Tamarit M.A."/>
            <person name="Marcet-Houben M."/>
            <person name="Nosek J."/>
            <person name="Gabaldon T."/>
        </authorList>
    </citation>
    <scope>NUCLEOTIDE SEQUENCE</scope>
    <source>
        <strain evidence="1">CBS2887</strain>
    </source>
</reference>